<dbReference type="PhylomeDB" id="Q8TTW1"/>
<keyword evidence="1" id="KW-0808">Transferase</keyword>
<dbReference type="EnsemblBacteria" id="AAM03767">
    <property type="protein sequence ID" value="AAM03767"/>
    <property type="gene ID" value="MA_0314"/>
</dbReference>
<evidence type="ECO:0000313" key="3">
    <source>
        <dbReference type="EMBL" id="AAM03767.1"/>
    </source>
</evidence>
<evidence type="ECO:0000256" key="1">
    <source>
        <dbReference type="ARBA" id="ARBA00022679"/>
    </source>
</evidence>
<dbReference type="InterPro" id="IPR041698">
    <property type="entry name" value="Methyltransf_25"/>
</dbReference>
<reference evidence="3 4" key="1">
    <citation type="journal article" date="2002" name="Genome Res.">
        <title>The genome of Methanosarcina acetivorans reveals extensive metabolic and physiological diversity.</title>
        <authorList>
            <person name="Galagan J.E."/>
            <person name="Nusbaum C."/>
            <person name="Roy A."/>
            <person name="Endrizzi M.G."/>
            <person name="Macdonald P."/>
            <person name="FitzHugh W."/>
            <person name="Calvo S."/>
            <person name="Engels R."/>
            <person name="Smirnov S."/>
            <person name="Atnoor D."/>
            <person name="Brown A."/>
            <person name="Allen N."/>
            <person name="Naylor J."/>
            <person name="Stange-Thomann N."/>
            <person name="DeArellano K."/>
            <person name="Johnson R."/>
            <person name="Linton L."/>
            <person name="McEwan P."/>
            <person name="McKernan K."/>
            <person name="Talamas J."/>
            <person name="Tirrell A."/>
            <person name="Ye W."/>
            <person name="Zimmer A."/>
            <person name="Barber R.D."/>
            <person name="Cann I."/>
            <person name="Graham D.E."/>
            <person name="Grahame D.A."/>
            <person name="Guss A."/>
            <person name="Hedderich R."/>
            <person name="Ingram-Smith C."/>
            <person name="Kuettner C.H."/>
            <person name="Krzycki J.A."/>
            <person name="Leigh J.A."/>
            <person name="Li W."/>
            <person name="Liu J."/>
            <person name="Mukhopadhyay B."/>
            <person name="Reeve J.N."/>
            <person name="Smith K."/>
            <person name="Springer T.A."/>
            <person name="Umayam L.A."/>
            <person name="White O."/>
            <person name="White R.H."/>
            <person name="de Macario E.C."/>
            <person name="Ferry J.G."/>
            <person name="Jarrell K.F."/>
            <person name="Jing H."/>
            <person name="Macario A.J.L."/>
            <person name="Paulsen I."/>
            <person name="Pritchett M."/>
            <person name="Sowers K.R."/>
            <person name="Swanson R.V."/>
            <person name="Zinder S.H."/>
            <person name="Lander E."/>
            <person name="Metcalf W.W."/>
            <person name="Birren B."/>
        </authorList>
    </citation>
    <scope>NUCLEOTIDE SEQUENCE [LARGE SCALE GENOMIC DNA]</scope>
    <source>
        <strain evidence="4">ATCC 35395 / DSM 2834 / JCM 12185 / C2A</strain>
    </source>
</reference>
<dbReference type="InterPro" id="IPR029063">
    <property type="entry name" value="SAM-dependent_MTases_sf"/>
</dbReference>
<feature type="domain" description="Methyltransferase" evidence="2">
    <location>
        <begin position="86"/>
        <end position="181"/>
    </location>
</feature>
<dbReference type="KEGG" id="mac:MA_0314"/>
<evidence type="ECO:0000313" key="4">
    <source>
        <dbReference type="Proteomes" id="UP000002487"/>
    </source>
</evidence>
<proteinExistence type="predicted"/>
<dbReference type="Proteomes" id="UP000002487">
    <property type="component" value="Chromosome"/>
</dbReference>
<dbReference type="SUPFAM" id="SSF53335">
    <property type="entry name" value="S-adenosyl-L-methionine-dependent methyltransferases"/>
    <property type="match status" value="1"/>
</dbReference>
<dbReference type="Gene3D" id="3.40.50.150">
    <property type="entry name" value="Vaccinia Virus protein VP39"/>
    <property type="match status" value="1"/>
</dbReference>
<accession>Q8TTW1</accession>
<dbReference type="GO" id="GO:0008168">
    <property type="term" value="F:methyltransferase activity"/>
    <property type="evidence" value="ECO:0000318"/>
    <property type="project" value="GO_Central"/>
</dbReference>
<evidence type="ECO:0000259" key="2">
    <source>
        <dbReference type="Pfam" id="PF13649"/>
    </source>
</evidence>
<dbReference type="STRING" id="188937.MA_0314"/>
<keyword evidence="4" id="KW-1185">Reference proteome</keyword>
<name>Q8TTW1_METAC</name>
<dbReference type="EMBL" id="AE010299">
    <property type="protein sequence ID" value="AAM03767.1"/>
    <property type="molecule type" value="Genomic_DNA"/>
</dbReference>
<sequence>MCRKRYKKQNLGVSKNMLEGHENKVSGVYEKNRSAGYEKEILKPKNVWEEFFADKRSGGHRSSAEEFLAMEAKEKLFHLDGGKILLDFGCGAGELLVYYAQEYEKTIGVDFSPSMLEEASKRIRERNCKNTTLILADDKIVWDKLDSSFDRITAAGVFQYLTYQKIDDFIFNASKHLNEGGKIVLFDMLDPRLYPLWKMGLFSQDKSCRKILSKAVCGVKNSISASLKRRPRDILGYSHYPNKIKKIANKNGFEMICVQSMYYEYKYHAIIFRS</sequence>
<dbReference type="PANTHER" id="PTHR43861">
    <property type="entry name" value="TRANS-ACONITATE 2-METHYLTRANSFERASE-RELATED"/>
    <property type="match status" value="1"/>
</dbReference>
<dbReference type="InParanoid" id="Q8TTW1"/>
<gene>
    <name evidence="3" type="ordered locus">MA_0314</name>
</gene>
<dbReference type="Pfam" id="PF13649">
    <property type="entry name" value="Methyltransf_25"/>
    <property type="match status" value="1"/>
</dbReference>
<dbReference type="HOGENOM" id="CLU_091230_0_0_2"/>
<dbReference type="CDD" id="cd02440">
    <property type="entry name" value="AdoMet_MTases"/>
    <property type="match status" value="1"/>
</dbReference>
<dbReference type="AlphaFoldDB" id="Q8TTW1"/>
<organism evidence="3 4">
    <name type="scientific">Methanosarcina acetivorans (strain ATCC 35395 / DSM 2834 / JCM 12185 / C2A)</name>
    <dbReference type="NCBI Taxonomy" id="188937"/>
    <lineage>
        <taxon>Archaea</taxon>
        <taxon>Methanobacteriati</taxon>
        <taxon>Methanobacteriota</taxon>
        <taxon>Stenosarchaea group</taxon>
        <taxon>Methanomicrobia</taxon>
        <taxon>Methanosarcinales</taxon>
        <taxon>Methanosarcinaceae</taxon>
        <taxon>Methanosarcina</taxon>
    </lineage>
</organism>
<protein>
    <recommendedName>
        <fullName evidence="2">Methyltransferase domain-containing protein</fullName>
    </recommendedName>
</protein>